<dbReference type="InterPro" id="IPR015424">
    <property type="entry name" value="PyrdxlP-dep_Trfase"/>
</dbReference>
<dbReference type="AlphaFoldDB" id="A0A0D1BT04"/>
<evidence type="ECO:0000256" key="3">
    <source>
        <dbReference type="ARBA" id="ARBA00022898"/>
    </source>
</evidence>
<dbReference type="InterPro" id="IPR015421">
    <property type="entry name" value="PyrdxlP-dep_Trfase_major"/>
</dbReference>
<evidence type="ECO:0000259" key="4">
    <source>
        <dbReference type="Pfam" id="PF00155"/>
    </source>
</evidence>
<accession>A0A0D1BT04</accession>
<dbReference type="Proteomes" id="UP000032250">
    <property type="component" value="Unassembled WGS sequence"/>
</dbReference>
<dbReference type="InterPro" id="IPR004839">
    <property type="entry name" value="Aminotransferase_I/II_large"/>
</dbReference>
<reference evidence="5 6" key="1">
    <citation type="submission" date="2014-06" db="EMBL/GenBank/DDBJ databases">
        <title>Genome characterization of distinct group I Clostridium botulinum lineages.</title>
        <authorList>
            <person name="Giordani F."/>
            <person name="Anselmo A."/>
            <person name="Fillo S."/>
            <person name="Palozzi A.M."/>
            <person name="Fortunato A."/>
            <person name="Gentile B."/>
            <person name="Ciammaruconi A."/>
            <person name="Anniballi F."/>
            <person name="De Medici D."/>
            <person name="Lista F."/>
        </authorList>
    </citation>
    <scope>NUCLEOTIDE SEQUENCE [LARGE SCALE GENOMIC DNA]</scope>
    <source>
        <strain evidence="5 6">B2 450</strain>
    </source>
</reference>
<comment type="caution">
    <text evidence="5">The sequence shown here is derived from an EMBL/GenBank/DDBJ whole genome shotgun (WGS) entry which is preliminary data.</text>
</comment>
<sequence>MHGGDIYTEGILKGKELIDFSSNINPLGLPDSFKDNLQEALNWVQIYPDIQYRNLKRNLIDYLSFFLDYFYKEKVGKLNIKEENLVLGNGAVEIIDLAISNLKSISILVPSFVEYELCAKKWNVQIDYCNLNEDMTYNYENIKKSLEKTEGIILGNPNNPNGSVIDKDKFIYILDYCEKNNKIVILDEAFIEFTGKNSFSFLNLCERYKCIFIIRALTKFFSMPGIRFGYGISFNNEFLNKIREKQNPWNINCFAEIAVKYVLKDEEFIEKSINYIEKEKIFIYENLKKCDLFQDVYSTYSNFILCKLKDITGEQLKQRLLDKGFVLRICKDFKTLNNDYVRFAIKTRELNQALVNILKEIK</sequence>
<evidence type="ECO:0000256" key="2">
    <source>
        <dbReference type="ARBA" id="ARBA00022679"/>
    </source>
</evidence>
<dbReference type="PATRIC" id="fig|1379739.3.peg.1257"/>
<proteinExistence type="predicted"/>
<dbReference type="CDD" id="cd00609">
    <property type="entry name" value="AAT_like"/>
    <property type="match status" value="1"/>
</dbReference>
<organism evidence="5 6">
    <name type="scientific">Clostridium botulinum B2 450</name>
    <dbReference type="NCBI Taxonomy" id="1379739"/>
    <lineage>
        <taxon>Bacteria</taxon>
        <taxon>Bacillati</taxon>
        <taxon>Bacillota</taxon>
        <taxon>Clostridia</taxon>
        <taxon>Eubacteriales</taxon>
        <taxon>Clostridiaceae</taxon>
        <taxon>Clostridium</taxon>
    </lineage>
</organism>
<gene>
    <name evidence="5" type="ORF">N495_04670</name>
</gene>
<keyword evidence="2 5" id="KW-0808">Transferase</keyword>
<dbReference type="GO" id="GO:0008483">
    <property type="term" value="F:transaminase activity"/>
    <property type="evidence" value="ECO:0007669"/>
    <property type="project" value="UniProtKB-KW"/>
</dbReference>
<dbReference type="SUPFAM" id="SSF53383">
    <property type="entry name" value="PLP-dependent transferases"/>
    <property type="match status" value="1"/>
</dbReference>
<evidence type="ECO:0000256" key="1">
    <source>
        <dbReference type="ARBA" id="ARBA00022576"/>
    </source>
</evidence>
<dbReference type="GO" id="GO:0030170">
    <property type="term" value="F:pyridoxal phosphate binding"/>
    <property type="evidence" value="ECO:0007669"/>
    <property type="project" value="InterPro"/>
</dbReference>
<dbReference type="RefSeq" id="WP_042386337.1">
    <property type="nucleotide sequence ID" value="NZ_JXSU01000007.1"/>
</dbReference>
<protein>
    <submittedName>
        <fullName evidence="5">Aspartate aminotransferase</fullName>
    </submittedName>
</protein>
<dbReference type="PANTHER" id="PTHR43643">
    <property type="entry name" value="HISTIDINOL-PHOSPHATE AMINOTRANSFERASE 2"/>
    <property type="match status" value="1"/>
</dbReference>
<name>A0A0D1BT04_CLOBO</name>
<keyword evidence="3" id="KW-0663">Pyridoxal phosphate</keyword>
<dbReference type="Pfam" id="PF00155">
    <property type="entry name" value="Aminotran_1_2"/>
    <property type="match status" value="1"/>
</dbReference>
<dbReference type="InterPro" id="IPR015422">
    <property type="entry name" value="PyrdxlP-dep_Trfase_small"/>
</dbReference>
<dbReference type="Gene3D" id="3.90.1150.10">
    <property type="entry name" value="Aspartate Aminotransferase, domain 1"/>
    <property type="match status" value="1"/>
</dbReference>
<keyword evidence="1 5" id="KW-0032">Aminotransferase</keyword>
<feature type="domain" description="Aminotransferase class I/classII large" evidence="4">
    <location>
        <begin position="16"/>
        <end position="356"/>
    </location>
</feature>
<dbReference type="EMBL" id="JXSU01000007">
    <property type="protein sequence ID" value="KIS22902.1"/>
    <property type="molecule type" value="Genomic_DNA"/>
</dbReference>
<evidence type="ECO:0000313" key="5">
    <source>
        <dbReference type="EMBL" id="KIS22902.1"/>
    </source>
</evidence>
<dbReference type="PANTHER" id="PTHR43643:SF3">
    <property type="entry name" value="HISTIDINOL-PHOSPHATE AMINOTRANSFERASE"/>
    <property type="match status" value="1"/>
</dbReference>
<dbReference type="OrthoDB" id="9813612at2"/>
<dbReference type="HOGENOM" id="CLU_017584_3_2_9"/>
<dbReference type="Gene3D" id="3.40.640.10">
    <property type="entry name" value="Type I PLP-dependent aspartate aminotransferase-like (Major domain)"/>
    <property type="match status" value="1"/>
</dbReference>
<dbReference type="InterPro" id="IPR050106">
    <property type="entry name" value="HistidinolP_aminotransfase"/>
</dbReference>
<evidence type="ECO:0000313" key="6">
    <source>
        <dbReference type="Proteomes" id="UP000032250"/>
    </source>
</evidence>